<feature type="domain" description="Lantibiotic dehydratase N-terminal" evidence="2">
    <location>
        <begin position="42"/>
        <end position="666"/>
    </location>
</feature>
<dbReference type="Pfam" id="PF14028">
    <property type="entry name" value="Lant_dehydr_C"/>
    <property type="match status" value="1"/>
</dbReference>
<evidence type="ECO:0008006" key="6">
    <source>
        <dbReference type="Google" id="ProtNLM"/>
    </source>
</evidence>
<feature type="domain" description="Thiopeptide-type bacteriocin biosynthesis" evidence="3">
    <location>
        <begin position="736"/>
        <end position="981"/>
    </location>
</feature>
<dbReference type="AlphaFoldDB" id="A0A2R4SXI3"/>
<protein>
    <recommendedName>
        <fullName evidence="6">Lantibiotic dehydratase</fullName>
    </recommendedName>
</protein>
<organism evidence="4 5">
    <name type="scientific">Streptomyces lunaelactis</name>
    <dbReference type="NCBI Taxonomy" id="1535768"/>
    <lineage>
        <taxon>Bacteria</taxon>
        <taxon>Bacillati</taxon>
        <taxon>Actinomycetota</taxon>
        <taxon>Actinomycetes</taxon>
        <taxon>Kitasatosporales</taxon>
        <taxon>Streptomycetaceae</taxon>
        <taxon>Streptomyces</taxon>
    </lineage>
</organism>
<dbReference type="NCBIfam" id="TIGR03891">
    <property type="entry name" value="thiopep_ocin"/>
    <property type="match status" value="1"/>
</dbReference>
<gene>
    <name evidence="4" type="ORF">SLUN_04615</name>
</gene>
<dbReference type="GeneID" id="55654550"/>
<dbReference type="Pfam" id="PF04738">
    <property type="entry name" value="Lant_dehydr_N"/>
    <property type="match status" value="1"/>
</dbReference>
<evidence type="ECO:0000259" key="2">
    <source>
        <dbReference type="Pfam" id="PF04738"/>
    </source>
</evidence>
<dbReference type="Proteomes" id="UP000244201">
    <property type="component" value="Chromosome"/>
</dbReference>
<dbReference type="RefSeq" id="WP_108147275.1">
    <property type="nucleotide sequence ID" value="NZ_CP026304.1"/>
</dbReference>
<dbReference type="KEGG" id="slk:SLUN_04615"/>
<evidence type="ECO:0000313" key="4">
    <source>
        <dbReference type="EMBL" id="AVZ71585.1"/>
    </source>
</evidence>
<evidence type="ECO:0000259" key="3">
    <source>
        <dbReference type="Pfam" id="PF14028"/>
    </source>
</evidence>
<reference evidence="4 5" key="1">
    <citation type="submission" date="2018-01" db="EMBL/GenBank/DDBJ databases">
        <title>Complete genome sequence of Streptomyces lunaelactis MM109T, a Ferroverdin A producer isolated from cave moonmilk deposits.</title>
        <authorList>
            <person name="Naome A."/>
            <person name="Martinet L."/>
            <person name="Maciejewska M."/>
            <person name="Anderssen S."/>
            <person name="Adam D."/>
            <person name="Tenconi E."/>
            <person name="Deflandre B."/>
            <person name="Arguelles-Arias A."/>
            <person name="Calusinska M."/>
            <person name="Copieters W."/>
            <person name="Karim L."/>
            <person name="Hanikenne M."/>
            <person name="Baurain D."/>
            <person name="van Wezel G."/>
            <person name="Smargiasso N."/>
            <person name="de Pauw E."/>
            <person name="Delfosse P."/>
            <person name="Rigali S."/>
        </authorList>
    </citation>
    <scope>NUCLEOTIDE SEQUENCE [LARGE SCALE GENOMIC DNA]</scope>
    <source>
        <strain evidence="4 5">MM109</strain>
    </source>
</reference>
<name>A0A2R4SXI3_9ACTN</name>
<proteinExistence type="predicted"/>
<accession>A0A2R4SXI3</accession>
<evidence type="ECO:0000313" key="5">
    <source>
        <dbReference type="Proteomes" id="UP000244201"/>
    </source>
</evidence>
<dbReference type="OrthoDB" id="1273722at2"/>
<sequence>MSDDALPVFESGDVFLLRVPVLPNEAAGGEQTDTDTVMALARDPLAAEALLVSSPSLARAVQDTLAGSRPPVPAGQRLTRSLLRYHLRMSRRATPFGLLAGVAVGSFGDRPSARLTGRRTKLVQPDRAWLGTLLDARDIADPPAALRVVVNNTCRIQGDQLLLPLAMRSPKPARRSVRRTPPVEAVLRQARRPVAFGDLVTAVTADCPGLAPEQAARLLTRLIALEFLVTDSLPSPAEPDPLGHAARAAPGHTGLRNYAARLRHYASCDVGRGAPALAELYRAAGSSACVQVDLALEADVRLQAEVAREAASAASVLWRVSVPESDGQRALTAYHREFLEHYGLGELVPVSSLLDPDTGLGPPAGYELPTGHRRPLPPLVDPDRASDLNALYAGALTAGRTSVELDESTIRSLESGRGYPPPSAELFVSVLADSPGELAAGRFLLMVPPFQVSRLAGTAWGRFSQLLGAEEHLAAFARRTWGAGPDTPLPVRVDYATRDRRVQNVTGATDIAAHHVAVGIYADPTSPGAVDLAHVCVYADTQRFHVVDTSSGREISPFAPHMLSSRLAPNVARFLLEVPLMGTTQLGAWDWGHLNSCPFLPAVRYGRTILMPATWRLRLADLADGEAAERLAAWRERWRMPDRIHLASADQRLALDLRLPRHRELLCHQVLSDRECVLHEDLSHEPPLGWLRGPDGTYDAEIVVPLFARSPIVREPVAPAPTRGPLSAPHPPGGEWLSARIPSSAESQRLILATHLEPWLRSQAEHVDRWFFVRYADASTGRPHLRLRLHGDPSAVARHVLPSLRDWARDLSAAGLSDDLSLHVYRPEVERYGGKAAIEAAERFFCADSRLALRRLDDDTDPLPVAADVVRLIRGFQGAGAVAWEQWLINHYEKDETRHRVFARRRREALALIPVDGPAQKAEDAEWHAGLAAYAATVRRAAERENWILPAEILKALLHMHCNRRLRFAADIEQDVYAVARGAAVAHLDRSNALARLPDGPVQDESAHGTRPGAAGLNGGGQGFGDKPFGAPGAGGPTRRSGSRR</sequence>
<dbReference type="InterPro" id="IPR023809">
    <property type="entry name" value="Thiopep_bacteriocin_synth_dom"/>
</dbReference>
<dbReference type="EMBL" id="CP026304">
    <property type="protein sequence ID" value="AVZ71585.1"/>
    <property type="molecule type" value="Genomic_DNA"/>
</dbReference>
<feature type="region of interest" description="Disordered" evidence="1">
    <location>
        <begin position="996"/>
        <end position="1045"/>
    </location>
</feature>
<dbReference type="InterPro" id="IPR006827">
    <property type="entry name" value="Lant_deHydtase_N"/>
</dbReference>
<evidence type="ECO:0000256" key="1">
    <source>
        <dbReference type="SAM" id="MobiDB-lite"/>
    </source>
</evidence>
<keyword evidence="5" id="KW-1185">Reference proteome</keyword>